<dbReference type="Proteomes" id="UP000001887">
    <property type="component" value="Chromosome"/>
</dbReference>
<dbReference type="OrthoDB" id="250219at2"/>
<dbReference type="SUPFAM" id="SSF48239">
    <property type="entry name" value="Terpenoid cyclases/Protein prenyltransferases"/>
    <property type="match status" value="1"/>
</dbReference>
<dbReference type="KEGG" id="psl:Psta_2703"/>
<dbReference type="STRING" id="530564.Psta_2703"/>
<gene>
    <name evidence="1" type="ordered locus">Psta_2703</name>
</gene>
<evidence type="ECO:0000313" key="1">
    <source>
        <dbReference type="EMBL" id="ADB17371.1"/>
    </source>
</evidence>
<dbReference type="Gene3D" id="1.50.10.20">
    <property type="match status" value="1"/>
</dbReference>
<keyword evidence="2" id="KW-1185">Reference proteome</keyword>
<dbReference type="eggNOG" id="COG1657">
    <property type="taxonomic scope" value="Bacteria"/>
</dbReference>
<accession>D2R6S1</accession>
<dbReference type="EMBL" id="CP001848">
    <property type="protein sequence ID" value="ADB17371.1"/>
    <property type="molecule type" value="Genomic_DNA"/>
</dbReference>
<sequence>MQDLSSTEGLQQESLEQLVRGAKYLRLQIGRDGGWHSHHYGQLKDGAAITALILYTLAKLPAAQRAKFTPELLRGQAFLSAGLAKKQAPAAPDGTLDFPTYAAAHWLLAIQALGGDFRNDKTEELLAKFLVESQLTEGRGFASDHPQYGGWDFLSRADAQGITTGTSISVTSLVIRALLTLPETNERELSIERGTDYVHRCRTKEGFAFTTEPMSLSNKAGYVDSKQLEARPYGSATCDGVLVLAAAKSDHEWKSDAAIVWLQKQLNLEIVPGFETLPQEVDWQRGLRYYYYASLAPLLVHFTPNNRATFAKGILAELKKEVRRDGSWANASSRMREDDPLIATAFAVQALASLTAHFA</sequence>
<reference evidence="1 2" key="1">
    <citation type="journal article" date="2009" name="Stand. Genomic Sci.">
        <title>Complete genome sequence of Pirellula staleyi type strain (ATCC 27377).</title>
        <authorList>
            <person name="Clum A."/>
            <person name="Tindall B.J."/>
            <person name="Sikorski J."/>
            <person name="Ivanova N."/>
            <person name="Mavrommatis K."/>
            <person name="Lucas S."/>
            <person name="Glavina del Rio T."/>
            <person name="Nolan M."/>
            <person name="Chen F."/>
            <person name="Tice H."/>
            <person name="Pitluck S."/>
            <person name="Cheng J.F."/>
            <person name="Chertkov O."/>
            <person name="Brettin T."/>
            <person name="Han C."/>
            <person name="Detter J.C."/>
            <person name="Kuske C."/>
            <person name="Bruce D."/>
            <person name="Goodwin L."/>
            <person name="Ovchinikova G."/>
            <person name="Pati A."/>
            <person name="Mikhailova N."/>
            <person name="Chen A."/>
            <person name="Palaniappan K."/>
            <person name="Land M."/>
            <person name="Hauser L."/>
            <person name="Chang Y.J."/>
            <person name="Jeffries C.D."/>
            <person name="Chain P."/>
            <person name="Rohde M."/>
            <person name="Goker M."/>
            <person name="Bristow J."/>
            <person name="Eisen J.A."/>
            <person name="Markowitz V."/>
            <person name="Hugenholtz P."/>
            <person name="Kyrpides N.C."/>
            <person name="Klenk H.P."/>
            <person name="Lapidus A."/>
        </authorList>
    </citation>
    <scope>NUCLEOTIDE SEQUENCE [LARGE SCALE GENOMIC DNA]</scope>
    <source>
        <strain evidence="2">ATCC 27377 / DSM 6068 / ICPB 4128</strain>
    </source>
</reference>
<dbReference type="AlphaFoldDB" id="D2R6S1"/>
<dbReference type="HOGENOM" id="CLU_620893_0_0_0"/>
<proteinExistence type="predicted"/>
<protein>
    <recommendedName>
        <fullName evidence="3">Squalene cyclase C-terminal domain-containing protein</fullName>
    </recommendedName>
</protein>
<dbReference type="InterPro" id="IPR008930">
    <property type="entry name" value="Terpenoid_cyclase/PrenylTrfase"/>
</dbReference>
<evidence type="ECO:0000313" key="2">
    <source>
        <dbReference type="Proteomes" id="UP000001887"/>
    </source>
</evidence>
<organism evidence="1 2">
    <name type="scientific">Pirellula staleyi (strain ATCC 27377 / DSM 6068 / ICPB 4128)</name>
    <name type="common">Pirella staleyi</name>
    <dbReference type="NCBI Taxonomy" id="530564"/>
    <lineage>
        <taxon>Bacteria</taxon>
        <taxon>Pseudomonadati</taxon>
        <taxon>Planctomycetota</taxon>
        <taxon>Planctomycetia</taxon>
        <taxon>Pirellulales</taxon>
        <taxon>Pirellulaceae</taxon>
        <taxon>Pirellula</taxon>
    </lineage>
</organism>
<name>D2R6S1_PIRSD</name>
<evidence type="ECO:0008006" key="3">
    <source>
        <dbReference type="Google" id="ProtNLM"/>
    </source>
</evidence>